<dbReference type="InterPro" id="IPR016184">
    <property type="entry name" value="Capsid/spike_ssDNA_virus"/>
</dbReference>
<dbReference type="InterPro" id="IPR037002">
    <property type="entry name" value="Microviridae_protein_F_sf"/>
</dbReference>
<comment type="similarity">
    <text evidence="2">Belongs to the microviridae F protein family.</text>
</comment>
<evidence type="ECO:0000256" key="5">
    <source>
        <dbReference type="ARBA" id="ARBA00022844"/>
    </source>
</evidence>
<dbReference type="Pfam" id="PF02305">
    <property type="entry name" value="Phage_F"/>
    <property type="match status" value="1"/>
</dbReference>
<dbReference type="EMBL" id="MH029513">
    <property type="protein sequence ID" value="AVQ10160.1"/>
    <property type="molecule type" value="Genomic_DNA"/>
</dbReference>
<sequence>MQIPKGKHASVNVKDFSMIPGRDVPRSTFLMEHTLKTTFDAGKLIPIYVREVMPGDDFSLNLTAFARLATFTVVPMDNLHFETFFFYVPYRILQTNFVKMMGEQDNPGDSISFTIPQIVSKASGYDIGSIYDYMGLPTLGQMQAAATYSHSALPLRAYAKTWDDWFRDENFQNSILPSKGDGPDLYTAYDLLPRGKRKDYITAALPAPQKGATAVTLPLGTTAPVVSTGTGIPTFSYSGSAGAPLVTKNATDNAFVGTVATGAGSLNWATTSLRTDLTNATAASIDALNLAAQIQVYLQRDARGGTRFVEMIWSHFKVRNPDFRLQRAEYLGGGHSTITTEPIPQTSATGLTGGTSPIGTLSATGAIRASGHGFRQAFTEWGVILGLCNVRADLTYQQGVQRFWNNLTRYDFYVPAFAQLGEQAVYNREIYARGDANDALVFGYQERWAHERFQPSMITGLFRSTAASTIDVWHYAEKFASLPALNSTFIVDPTKATLSRSVAVGSGADGKQILLDCLFKVRATRPLPMFSVPQLGGRF</sequence>
<evidence type="ECO:0000313" key="6">
    <source>
        <dbReference type="EMBL" id="AVQ10160.1"/>
    </source>
</evidence>
<name>A0A2R3UAS1_9VIRU</name>
<evidence type="ECO:0000256" key="4">
    <source>
        <dbReference type="ARBA" id="ARBA00022561"/>
    </source>
</evidence>
<dbReference type="GO" id="GO:0005198">
    <property type="term" value="F:structural molecule activity"/>
    <property type="evidence" value="ECO:0007669"/>
    <property type="project" value="InterPro"/>
</dbReference>
<dbReference type="InterPro" id="IPR003514">
    <property type="entry name" value="Microviridae_protein_F"/>
</dbReference>
<keyword evidence="5" id="KW-0946">Virion</keyword>
<proteinExistence type="inferred from homology"/>
<reference evidence="6" key="1">
    <citation type="submission" date="2018-03" db="EMBL/GenBank/DDBJ databases">
        <title>Twenty-four Novel Viral Genomes identified from the Dushanzi Mud Volcanic Sediment in Xinjiang, China.</title>
        <authorList>
            <person name="Han L."/>
        </authorList>
    </citation>
    <scope>NUCLEOTIDE SEQUENCE</scope>
</reference>
<evidence type="ECO:0000256" key="2">
    <source>
        <dbReference type="ARBA" id="ARBA00009963"/>
    </source>
</evidence>
<dbReference type="SUPFAM" id="SSF88645">
    <property type="entry name" value="ssDNA viruses"/>
    <property type="match status" value="1"/>
</dbReference>
<protein>
    <submittedName>
        <fullName evidence="6">Putative major capsid protein</fullName>
    </submittedName>
</protein>
<keyword evidence="3" id="KW-1140">T=1 icosahedral capsid protein</keyword>
<evidence type="ECO:0000256" key="3">
    <source>
        <dbReference type="ARBA" id="ARBA00022431"/>
    </source>
</evidence>
<keyword evidence="4" id="KW-0167">Capsid protein</keyword>
<evidence type="ECO:0000256" key="1">
    <source>
        <dbReference type="ARBA" id="ARBA00004328"/>
    </source>
</evidence>
<dbReference type="GO" id="GO:0039615">
    <property type="term" value="C:T=1 icosahedral viral capsid"/>
    <property type="evidence" value="ECO:0007669"/>
    <property type="project" value="UniProtKB-KW"/>
</dbReference>
<accession>A0A2R3UAS1</accession>
<dbReference type="Gene3D" id="2.60.169.10">
    <property type="entry name" value="Microviridae F protein"/>
    <property type="match status" value="2"/>
</dbReference>
<organism evidence="6">
    <name type="scientific">Gokushovirinae environmental samples</name>
    <dbReference type="NCBI Taxonomy" id="1478972"/>
    <lineage>
        <taxon>Viruses</taxon>
        <taxon>Monodnaviria</taxon>
        <taxon>Sangervirae</taxon>
        <taxon>Phixviricota</taxon>
        <taxon>Malgrandaviricetes</taxon>
        <taxon>Petitvirales</taxon>
        <taxon>Microviridae</taxon>
        <taxon>environmental samples</taxon>
    </lineage>
</organism>
<comment type="subcellular location">
    <subcellularLocation>
        <location evidence="1">Virion</location>
    </subcellularLocation>
</comment>